<dbReference type="EMBL" id="LXSG01000034">
    <property type="protein sequence ID" value="OAM18539.1"/>
    <property type="molecule type" value="Genomic_DNA"/>
</dbReference>
<gene>
    <name evidence="1" type="ORF">A7P90_07325</name>
</gene>
<organism evidence="1 2">
    <name type="scientific">Eikenella corrodens</name>
    <dbReference type="NCBI Taxonomy" id="539"/>
    <lineage>
        <taxon>Bacteria</taxon>
        <taxon>Pseudomonadati</taxon>
        <taxon>Pseudomonadota</taxon>
        <taxon>Betaproteobacteria</taxon>
        <taxon>Neisseriales</taxon>
        <taxon>Neisseriaceae</taxon>
        <taxon>Eikenella</taxon>
    </lineage>
</organism>
<proteinExistence type="predicted"/>
<protein>
    <submittedName>
        <fullName evidence="1">Uncharacterized protein</fullName>
    </submittedName>
</protein>
<evidence type="ECO:0000313" key="2">
    <source>
        <dbReference type="Proteomes" id="UP000077589"/>
    </source>
</evidence>
<accession>A0A1A9RKI7</accession>
<dbReference type="RefSeq" id="WP_064087841.1">
    <property type="nucleotide sequence ID" value="NZ_LXSG01000034.1"/>
</dbReference>
<evidence type="ECO:0000313" key="1">
    <source>
        <dbReference type="EMBL" id="OAM18539.1"/>
    </source>
</evidence>
<dbReference type="AlphaFoldDB" id="A0A1A9RKI7"/>
<comment type="caution">
    <text evidence="1">The sequence shown here is derived from an EMBL/GenBank/DDBJ whole genome shotgun (WGS) entry which is preliminary data.</text>
</comment>
<sequence length="69" mass="7772">MTDKFIVITRWNYQGAEWRVVKESGLGVDFEIAERIRNYQVELGGIKPANARVVCLKADVAEVMDDGEA</sequence>
<reference evidence="2" key="1">
    <citation type="submission" date="2016-05" db="EMBL/GenBank/DDBJ databases">
        <title>Draft genome of Corynebacterium afermentans subsp. afermentans LCDC 88199T.</title>
        <authorList>
            <person name="Bernier A.-M."/>
            <person name="Bernard K."/>
        </authorList>
    </citation>
    <scope>NUCLEOTIDE SEQUENCE [LARGE SCALE GENOMIC DNA]</scope>
    <source>
        <strain evidence="2">NML04-0072</strain>
    </source>
</reference>
<dbReference type="Proteomes" id="UP000077589">
    <property type="component" value="Unassembled WGS sequence"/>
</dbReference>
<name>A0A1A9RKI7_EIKCO</name>